<evidence type="ECO:0000256" key="2">
    <source>
        <dbReference type="ARBA" id="ARBA00009272"/>
    </source>
</evidence>
<dbReference type="GO" id="GO:0003774">
    <property type="term" value="F:cytoskeletal motor activity"/>
    <property type="evidence" value="ECO:0007669"/>
    <property type="project" value="InterPro"/>
</dbReference>
<keyword evidence="6" id="KW-0282">Flagellum</keyword>
<dbReference type="AlphaFoldDB" id="A0A318MUK7"/>
<dbReference type="GO" id="GO:0009425">
    <property type="term" value="C:bacterial-type flagellum basal body"/>
    <property type="evidence" value="ECO:0007669"/>
    <property type="project" value="UniProtKB-SubCell"/>
</dbReference>
<dbReference type="GO" id="GO:0005198">
    <property type="term" value="F:structural molecule activity"/>
    <property type="evidence" value="ECO:0007669"/>
    <property type="project" value="UniProtKB-UniRule"/>
</dbReference>
<evidence type="ECO:0000313" key="6">
    <source>
        <dbReference type="EMBL" id="PXY94546.1"/>
    </source>
</evidence>
<dbReference type="RefSeq" id="WP_110444168.1">
    <property type="nucleotide sequence ID" value="NZ_QGLM01000020.1"/>
</dbReference>
<dbReference type="PANTHER" id="PTHR34653">
    <property type="match status" value="1"/>
</dbReference>
<reference evidence="6 7" key="1">
    <citation type="submission" date="2018-05" db="EMBL/GenBank/DDBJ databases">
        <title>Reference genomes for bee gut microbiota database.</title>
        <authorList>
            <person name="Ellegaard K.M."/>
        </authorList>
    </citation>
    <scope>NUCLEOTIDE SEQUENCE [LARGE SCALE GENOMIC DNA]</scope>
    <source>
        <strain evidence="6 7">ESL0167</strain>
    </source>
</reference>
<comment type="caution">
    <text evidence="6">The sequence shown here is derived from an EMBL/GenBank/DDBJ whole genome shotgun (WGS) entry which is preliminary data.</text>
</comment>
<dbReference type="PRINTS" id="PR01006">
    <property type="entry name" value="FLGHOOKFLIE"/>
</dbReference>
<dbReference type="PANTHER" id="PTHR34653:SF1">
    <property type="entry name" value="FLAGELLAR HOOK-BASAL BODY COMPLEX PROTEIN FLIE"/>
    <property type="match status" value="1"/>
</dbReference>
<dbReference type="Proteomes" id="UP000247838">
    <property type="component" value="Unassembled WGS sequence"/>
</dbReference>
<comment type="subcellular location">
    <subcellularLocation>
        <location evidence="1 5">Bacterial flagellum basal body</location>
    </subcellularLocation>
</comment>
<accession>A0A318MUK7</accession>
<organism evidence="6 7">
    <name type="scientific">Frischella perrara</name>
    <dbReference type="NCBI Taxonomy" id="1267021"/>
    <lineage>
        <taxon>Bacteria</taxon>
        <taxon>Pseudomonadati</taxon>
        <taxon>Pseudomonadota</taxon>
        <taxon>Gammaproteobacteria</taxon>
        <taxon>Orbales</taxon>
        <taxon>Orbaceae</taxon>
        <taxon>Frischella</taxon>
    </lineage>
</organism>
<dbReference type="GO" id="GO:0071973">
    <property type="term" value="P:bacterial-type flagellum-dependent cell motility"/>
    <property type="evidence" value="ECO:0007669"/>
    <property type="project" value="InterPro"/>
</dbReference>
<comment type="similarity">
    <text evidence="2 5">Belongs to the FliE family.</text>
</comment>
<proteinExistence type="inferred from homology"/>
<keyword evidence="6" id="KW-0966">Cell projection</keyword>
<evidence type="ECO:0000313" key="7">
    <source>
        <dbReference type="Proteomes" id="UP000247838"/>
    </source>
</evidence>
<sequence length="102" mass="11295">MSVQALHGNLNFTLPNLIEVNNAQSPSLEGGFLNEFKTALDTISQNQIQAHNQAKAFEMGEPNTSLNEVMVDMQKSVVSLQFGIQVRNKLVAAYQEIMNMNV</sequence>
<keyword evidence="4 5" id="KW-0975">Bacterial flagellum</keyword>
<dbReference type="Pfam" id="PF02049">
    <property type="entry name" value="FliE"/>
    <property type="match status" value="1"/>
</dbReference>
<name>A0A318MUK7_FRIPE</name>
<dbReference type="EMBL" id="QGLM01000020">
    <property type="protein sequence ID" value="PXY94546.1"/>
    <property type="molecule type" value="Genomic_DNA"/>
</dbReference>
<evidence type="ECO:0000256" key="1">
    <source>
        <dbReference type="ARBA" id="ARBA00004117"/>
    </source>
</evidence>
<evidence type="ECO:0000256" key="4">
    <source>
        <dbReference type="ARBA" id="ARBA00023143"/>
    </source>
</evidence>
<keyword evidence="6" id="KW-0969">Cilium</keyword>
<protein>
    <recommendedName>
        <fullName evidence="3 5">Flagellar hook-basal body complex protein FliE</fullName>
    </recommendedName>
</protein>
<dbReference type="NCBIfam" id="TIGR00205">
    <property type="entry name" value="fliE"/>
    <property type="match status" value="1"/>
</dbReference>
<gene>
    <name evidence="5" type="primary">fliE</name>
    <name evidence="6" type="ORF">DKK76_10295</name>
</gene>
<dbReference type="HAMAP" id="MF_00724">
    <property type="entry name" value="FliE"/>
    <property type="match status" value="1"/>
</dbReference>
<dbReference type="InterPro" id="IPR001624">
    <property type="entry name" value="FliE"/>
</dbReference>
<evidence type="ECO:0000256" key="3">
    <source>
        <dbReference type="ARBA" id="ARBA00018024"/>
    </source>
</evidence>
<evidence type="ECO:0000256" key="5">
    <source>
        <dbReference type="HAMAP-Rule" id="MF_00724"/>
    </source>
</evidence>